<organism evidence="2 3">
    <name type="scientific">Asaia bogorensis</name>
    <dbReference type="NCBI Taxonomy" id="91915"/>
    <lineage>
        <taxon>Bacteria</taxon>
        <taxon>Pseudomonadati</taxon>
        <taxon>Pseudomonadota</taxon>
        <taxon>Alphaproteobacteria</taxon>
        <taxon>Acetobacterales</taxon>
        <taxon>Acetobacteraceae</taxon>
        <taxon>Asaia</taxon>
    </lineage>
</organism>
<evidence type="ECO:0000313" key="2">
    <source>
        <dbReference type="EMBL" id="CDG39116.1"/>
    </source>
</evidence>
<dbReference type="Gene3D" id="3.40.50.720">
    <property type="entry name" value="NAD(P)-binding Rossmann-like Domain"/>
    <property type="match status" value="1"/>
</dbReference>
<accession>A0A060QIQ8</accession>
<dbReference type="GO" id="GO:0005737">
    <property type="term" value="C:cytoplasm"/>
    <property type="evidence" value="ECO:0007669"/>
    <property type="project" value="TreeGrafter"/>
</dbReference>
<dbReference type="GO" id="GO:0045552">
    <property type="term" value="F:dihydroflavanol 4-reductase activity"/>
    <property type="evidence" value="ECO:0007669"/>
    <property type="project" value="UniProtKB-EC"/>
</dbReference>
<feature type="domain" description="NAD-dependent epimerase/dehydratase" evidence="1">
    <location>
        <begin position="6"/>
        <end position="232"/>
    </location>
</feature>
<dbReference type="InterPro" id="IPR051783">
    <property type="entry name" value="NAD(P)-dependent_oxidoreduct"/>
</dbReference>
<gene>
    <name evidence="2" type="ORF">ASAP_1071</name>
</gene>
<comment type="caution">
    <text evidence="2">The sequence shown here is derived from an EMBL/GenBank/DDBJ whole genome shotgun (WGS) entry which is preliminary data.</text>
</comment>
<dbReference type="InterPro" id="IPR001509">
    <property type="entry name" value="Epimerase_deHydtase"/>
</dbReference>
<proteinExistence type="predicted"/>
<dbReference type="SUPFAM" id="SSF51735">
    <property type="entry name" value="NAD(P)-binding Rossmann-fold domains"/>
    <property type="match status" value="1"/>
</dbReference>
<evidence type="ECO:0000259" key="1">
    <source>
        <dbReference type="Pfam" id="PF01370"/>
    </source>
</evidence>
<dbReference type="CDD" id="cd05228">
    <property type="entry name" value="AR_FR_like_1_SDR_e"/>
    <property type="match status" value="1"/>
</dbReference>
<dbReference type="EMBL" id="CBLX010000008">
    <property type="protein sequence ID" value="CDG39116.1"/>
    <property type="molecule type" value="Genomic_DNA"/>
</dbReference>
<protein>
    <submittedName>
        <fullName evidence="2">Dihydroflavonol-4-reductase</fullName>
        <ecNumber evidence="2">1.1.1.219</ecNumber>
    </submittedName>
</protein>
<dbReference type="Proteomes" id="UP000027583">
    <property type="component" value="Unassembled WGS sequence"/>
</dbReference>
<dbReference type="Pfam" id="PF01370">
    <property type="entry name" value="Epimerase"/>
    <property type="match status" value="1"/>
</dbReference>
<dbReference type="InterPro" id="IPR017829">
    <property type="entry name" value="Hopanoid-assoc_sugar_epimerase"/>
</dbReference>
<dbReference type="AlphaFoldDB" id="A0A060QIQ8"/>
<dbReference type="NCBIfam" id="TIGR03466">
    <property type="entry name" value="HpnA"/>
    <property type="match status" value="1"/>
</dbReference>
<dbReference type="GO" id="GO:0004029">
    <property type="term" value="F:aldehyde dehydrogenase (NAD+) activity"/>
    <property type="evidence" value="ECO:0007669"/>
    <property type="project" value="TreeGrafter"/>
</dbReference>
<dbReference type="PANTHER" id="PTHR48079">
    <property type="entry name" value="PROTEIN YEEZ"/>
    <property type="match status" value="1"/>
</dbReference>
<reference evidence="2 3" key="2">
    <citation type="journal article" date="2014" name="PLoS ONE">
        <title>Evolution of mitochondria reconstructed from the energy metabolism of living bacteria.</title>
        <authorList>
            <person name="Degli Esposti M."/>
            <person name="Chouaia B."/>
            <person name="Comandatore F."/>
            <person name="Crotti E."/>
            <person name="Sassera D."/>
            <person name="Lievens P.M."/>
            <person name="Daffonchio D."/>
            <person name="Bandi C."/>
        </authorList>
    </citation>
    <scope>NUCLEOTIDE SEQUENCE [LARGE SCALE GENOMIC DNA]</scope>
    <source>
        <strain evidence="2 3">SF2.1</strain>
    </source>
</reference>
<name>A0A060QIQ8_9PROT</name>
<dbReference type="RefSeq" id="WP_023979839.1">
    <property type="nucleotide sequence ID" value="NZ_CBLX010000008.1"/>
</dbReference>
<evidence type="ECO:0000313" key="3">
    <source>
        <dbReference type="Proteomes" id="UP000027583"/>
    </source>
</evidence>
<keyword evidence="2" id="KW-0560">Oxidoreductase</keyword>
<reference evidence="2 3" key="1">
    <citation type="journal article" date="2014" name="Genome Biol. Evol.">
        <title>Acetic acid bacteria genomes reveal functional traits for adaptation to life in insect guts.</title>
        <authorList>
            <person name="Chouaia B."/>
            <person name="Gaiarsa S."/>
            <person name="Crotti E."/>
            <person name="Comandatore F."/>
            <person name="Degli Esposti M."/>
            <person name="Ricci I."/>
            <person name="Alma A."/>
            <person name="Favia G."/>
            <person name="Bandi C."/>
            <person name="Daffonchio D."/>
        </authorList>
    </citation>
    <scope>NUCLEOTIDE SEQUENCE [LARGE SCALE GENOMIC DNA]</scope>
    <source>
        <strain evidence="2 3">SF2.1</strain>
    </source>
</reference>
<dbReference type="EC" id="1.1.1.219" evidence="2"/>
<dbReference type="PANTHER" id="PTHR48079:SF6">
    <property type="entry name" value="NAD(P)-BINDING DOMAIN-CONTAINING PROTEIN-RELATED"/>
    <property type="match status" value="1"/>
</dbReference>
<dbReference type="eggNOG" id="COG0451">
    <property type="taxonomic scope" value="Bacteria"/>
</dbReference>
<sequence length="333" mass="36215">MGEYTLITGATGFVGSAVARILKQRGHRIRLMVRAGADLSNLEGLDADLVIGDLTAPESFGPALENCRYLFHVAADYRLWVPDPAVMMRANVEGTRRLMMAALDAGIERVVYCSSVAALGLTKDGSPANELTPVTEHDVIGVYKLSKYRAEQEVLKLVRERGLPAVIVNPSTPVGPRDIKPTPTGQMIVDVASGNMPAYVDSGLNIVHVDDVAEGHALALEKGVIGEKYILGGENYMLGDLFALIGEVACVKPPRIKLKQSWLQPVAVVSEWMARGFGIEPRVTRETLAMSKKMMFFTSLKAQETLGYAPRPAREAVADAVTWFREHGRIATK</sequence>
<dbReference type="InterPro" id="IPR036291">
    <property type="entry name" value="NAD(P)-bd_dom_sf"/>
</dbReference>